<dbReference type="OrthoDB" id="2344667at2759"/>
<dbReference type="Proteomes" id="UP000615446">
    <property type="component" value="Unassembled WGS sequence"/>
</dbReference>
<keyword evidence="1" id="KW-0812">Transmembrane</keyword>
<evidence type="ECO:0000256" key="1">
    <source>
        <dbReference type="SAM" id="Phobius"/>
    </source>
</evidence>
<evidence type="ECO:0000313" key="2">
    <source>
        <dbReference type="EMBL" id="GES80181.1"/>
    </source>
</evidence>
<dbReference type="AlphaFoldDB" id="A0A8H3QI42"/>
<proteinExistence type="predicted"/>
<keyword evidence="1" id="KW-1133">Transmembrane helix</keyword>
<feature type="transmembrane region" description="Helical" evidence="1">
    <location>
        <begin position="7"/>
        <end position="28"/>
    </location>
</feature>
<organism evidence="2 3">
    <name type="scientific">Rhizophagus clarus</name>
    <dbReference type="NCBI Taxonomy" id="94130"/>
    <lineage>
        <taxon>Eukaryota</taxon>
        <taxon>Fungi</taxon>
        <taxon>Fungi incertae sedis</taxon>
        <taxon>Mucoromycota</taxon>
        <taxon>Glomeromycotina</taxon>
        <taxon>Glomeromycetes</taxon>
        <taxon>Glomerales</taxon>
        <taxon>Glomeraceae</taxon>
        <taxon>Rhizophagus</taxon>
    </lineage>
</organism>
<feature type="transmembrane region" description="Helical" evidence="1">
    <location>
        <begin position="40"/>
        <end position="57"/>
    </location>
</feature>
<protein>
    <submittedName>
        <fullName evidence="2">Uncharacterized protein</fullName>
    </submittedName>
</protein>
<accession>A0A8H3QI42</accession>
<reference evidence="2" key="1">
    <citation type="submission" date="2019-10" db="EMBL/GenBank/DDBJ databases">
        <title>Conservation and host-specific expression of non-tandemly repeated heterogenous ribosome RNA gene in arbuscular mycorrhizal fungi.</title>
        <authorList>
            <person name="Maeda T."/>
            <person name="Kobayashi Y."/>
            <person name="Nakagawa T."/>
            <person name="Ezawa T."/>
            <person name="Yamaguchi K."/>
            <person name="Bino T."/>
            <person name="Nishimoto Y."/>
            <person name="Shigenobu S."/>
            <person name="Kawaguchi M."/>
        </authorList>
    </citation>
    <scope>NUCLEOTIDE SEQUENCE</scope>
    <source>
        <strain evidence="2">HR1</strain>
    </source>
</reference>
<dbReference type="EMBL" id="BLAL01000047">
    <property type="protein sequence ID" value="GES80181.1"/>
    <property type="molecule type" value="Genomic_DNA"/>
</dbReference>
<keyword evidence="1" id="KW-0472">Membrane</keyword>
<gene>
    <name evidence="2" type="ORF">RCL2_000747400</name>
</gene>
<evidence type="ECO:0000313" key="3">
    <source>
        <dbReference type="Proteomes" id="UP000615446"/>
    </source>
</evidence>
<comment type="caution">
    <text evidence="2">The sequence shown here is derived from an EMBL/GenBank/DDBJ whole genome shotgun (WGS) entry which is preliminary data.</text>
</comment>
<sequence>MKTYIFIFYRIAGALYFIVCVCTEIWYLITLHGIGDIYDYFFLFGNMLLIVTFLFVMKNDWDNIRICSWSLFSTYPFNCNFHESKSVMVACREMFLFYNFMYTVYIYRNSPTRMN</sequence>
<name>A0A8H3QI42_9GLOM</name>